<evidence type="ECO:0000313" key="3">
    <source>
        <dbReference type="EMBL" id="CAD9519770.1"/>
    </source>
</evidence>
<dbReference type="InterPro" id="IPR019585">
    <property type="entry name" value="Rpn7/CSN1"/>
</dbReference>
<proteinExistence type="predicted"/>
<name>A0A7S2IJG2_9EUKA</name>
<keyword evidence="1" id="KW-0647">Proteasome</keyword>
<dbReference type="PROSITE" id="PS50250">
    <property type="entry name" value="PCI"/>
    <property type="match status" value="1"/>
</dbReference>
<accession>A0A7S2IJG2</accession>
<dbReference type="EMBL" id="HBGU01062596">
    <property type="protein sequence ID" value="CAD9519770.1"/>
    <property type="molecule type" value="Transcribed_RNA"/>
</dbReference>
<dbReference type="SUPFAM" id="SSF46785">
    <property type="entry name" value="Winged helix' DNA-binding domain"/>
    <property type="match status" value="1"/>
</dbReference>
<dbReference type="InterPro" id="IPR000717">
    <property type="entry name" value="PCI_dom"/>
</dbReference>
<dbReference type="Pfam" id="PF10602">
    <property type="entry name" value="RPN7"/>
    <property type="match status" value="1"/>
</dbReference>
<evidence type="ECO:0000256" key="1">
    <source>
        <dbReference type="ARBA" id="ARBA00022942"/>
    </source>
</evidence>
<dbReference type="AlphaFoldDB" id="A0A7S2IJG2"/>
<dbReference type="PANTHER" id="PTHR14145">
    <property type="entry name" value="26S PROTESOME SUBUNIT 6"/>
    <property type="match status" value="1"/>
</dbReference>
<dbReference type="Pfam" id="PF21154">
    <property type="entry name" value="RPN7_PSMD6_C"/>
    <property type="match status" value="1"/>
</dbReference>
<feature type="domain" description="PCI" evidence="2">
    <location>
        <begin position="189"/>
        <end position="357"/>
    </location>
</feature>
<protein>
    <recommendedName>
        <fullName evidence="2">PCI domain-containing protein</fullName>
    </recommendedName>
</protein>
<dbReference type="Pfam" id="PF01399">
    <property type="entry name" value="PCI"/>
    <property type="match status" value="1"/>
</dbReference>
<dbReference type="GO" id="GO:0043161">
    <property type="term" value="P:proteasome-mediated ubiquitin-dependent protein catabolic process"/>
    <property type="evidence" value="ECO:0007669"/>
    <property type="project" value="TreeGrafter"/>
</dbReference>
<dbReference type="PANTHER" id="PTHR14145:SF1">
    <property type="entry name" value="26S PROTEASOME NON-ATPASE REGULATORY SUBUNIT 6"/>
    <property type="match status" value="1"/>
</dbReference>
<dbReference type="GO" id="GO:0000502">
    <property type="term" value="C:proteasome complex"/>
    <property type="evidence" value="ECO:0007669"/>
    <property type="project" value="UniProtKB-KW"/>
</dbReference>
<dbReference type="Gene3D" id="1.25.40.570">
    <property type="match status" value="1"/>
</dbReference>
<sequence>MPEVAPPAATPPTNDYVAMAQLRFSAARGDKAASEKLFSIIKEKEMAPLYAAVCEQLGWKKDAALLASMEAANTAELAKLDATIAECDKNEGETEIREAYLARAQFYVRIGENAKTHAAIEETFSKTVAIGLRLDLLLTKLRVGFFFDDLPLVKATIDRAKALLDTGGDWERRNRLKVYEALFLLMVRDFKKSSALFLDSIATFTATELLPYNQFILYAVTASVVALPRAELKSKVIEAPEILQVIDEIPHVGGLVNGLYSCQYRTLMRSLVDIMETLKADRHFAPHARYYWREVRVLAYTQFLESYRSVALASMASTFGFSAAFLDSELSSFISAGRLSCSIDKVGAIVSSTRPDTKNAQYQACIKQGDLLLNRVQKLSRVVNL</sequence>
<gene>
    <name evidence="3" type="ORF">CBRE1094_LOCUS34128</name>
</gene>
<dbReference type="InterPro" id="IPR045135">
    <property type="entry name" value="Rpn7_N"/>
</dbReference>
<dbReference type="InterPro" id="IPR036390">
    <property type="entry name" value="WH_DNA-bd_sf"/>
</dbReference>
<reference evidence="3" key="1">
    <citation type="submission" date="2021-01" db="EMBL/GenBank/DDBJ databases">
        <authorList>
            <person name="Corre E."/>
            <person name="Pelletier E."/>
            <person name="Niang G."/>
            <person name="Scheremetjew M."/>
            <person name="Finn R."/>
            <person name="Kale V."/>
            <person name="Holt S."/>
            <person name="Cochrane G."/>
            <person name="Meng A."/>
            <person name="Brown T."/>
            <person name="Cohen L."/>
        </authorList>
    </citation>
    <scope>NUCLEOTIDE SEQUENCE</scope>
    <source>
        <strain evidence="3">UTEX LB 985</strain>
    </source>
</reference>
<dbReference type="InterPro" id="IPR049549">
    <property type="entry name" value="RPN7_PSMD6_C"/>
</dbReference>
<organism evidence="3">
    <name type="scientific">Haptolina brevifila</name>
    <dbReference type="NCBI Taxonomy" id="156173"/>
    <lineage>
        <taxon>Eukaryota</taxon>
        <taxon>Haptista</taxon>
        <taxon>Haptophyta</taxon>
        <taxon>Prymnesiophyceae</taxon>
        <taxon>Prymnesiales</taxon>
        <taxon>Prymnesiaceae</taxon>
        <taxon>Haptolina</taxon>
    </lineage>
</organism>
<dbReference type="SMART" id="SM00088">
    <property type="entry name" value="PINT"/>
    <property type="match status" value="1"/>
</dbReference>
<evidence type="ECO:0000259" key="2">
    <source>
        <dbReference type="PROSITE" id="PS50250"/>
    </source>
</evidence>
<dbReference type="FunFam" id="1.25.40.570:FF:000005">
    <property type="entry name" value="26S proteasome regulatory subunit N7"/>
    <property type="match status" value="1"/>
</dbReference>